<proteinExistence type="predicted"/>
<evidence type="ECO:0000313" key="2">
    <source>
        <dbReference type="EMBL" id="KAH3733403.1"/>
    </source>
</evidence>
<evidence type="ECO:0000313" key="3">
    <source>
        <dbReference type="Proteomes" id="UP000828390"/>
    </source>
</evidence>
<evidence type="ECO:0000256" key="1">
    <source>
        <dbReference type="SAM" id="MobiDB-lite"/>
    </source>
</evidence>
<accession>A0A9D4HUR0</accession>
<keyword evidence="3" id="KW-1185">Reference proteome</keyword>
<feature type="region of interest" description="Disordered" evidence="1">
    <location>
        <begin position="1"/>
        <end position="67"/>
    </location>
</feature>
<name>A0A9D4HUR0_DREPO</name>
<reference evidence="2" key="2">
    <citation type="submission" date="2020-11" db="EMBL/GenBank/DDBJ databases">
        <authorList>
            <person name="McCartney M.A."/>
            <person name="Auch B."/>
            <person name="Kono T."/>
            <person name="Mallez S."/>
            <person name="Becker A."/>
            <person name="Gohl D.M."/>
            <person name="Silverstein K.A.T."/>
            <person name="Koren S."/>
            <person name="Bechman K.B."/>
            <person name="Herman A."/>
            <person name="Abrahante J.E."/>
            <person name="Garbe J."/>
        </authorList>
    </citation>
    <scope>NUCLEOTIDE SEQUENCE</scope>
    <source>
        <strain evidence="2">Duluth1</strain>
        <tissue evidence="2">Whole animal</tissue>
    </source>
</reference>
<dbReference type="EMBL" id="JAIWYP010000011">
    <property type="protein sequence ID" value="KAH3733403.1"/>
    <property type="molecule type" value="Genomic_DNA"/>
</dbReference>
<gene>
    <name evidence="2" type="ORF">DPMN_039830</name>
</gene>
<comment type="caution">
    <text evidence="2">The sequence shown here is derived from an EMBL/GenBank/DDBJ whole genome shotgun (WGS) entry which is preliminary data.</text>
</comment>
<sequence>MFTGIEATVGDTHSPESIQESEPLVIQQASDDCTDHMESTGFTPVLPESMSTDATEDNEPASLSYELRQPNPQGINVIV</sequence>
<protein>
    <submittedName>
        <fullName evidence="2">Uncharacterized protein</fullName>
    </submittedName>
</protein>
<dbReference type="AlphaFoldDB" id="A0A9D4HUR0"/>
<organism evidence="2 3">
    <name type="scientific">Dreissena polymorpha</name>
    <name type="common">Zebra mussel</name>
    <name type="synonym">Mytilus polymorpha</name>
    <dbReference type="NCBI Taxonomy" id="45954"/>
    <lineage>
        <taxon>Eukaryota</taxon>
        <taxon>Metazoa</taxon>
        <taxon>Spiralia</taxon>
        <taxon>Lophotrochozoa</taxon>
        <taxon>Mollusca</taxon>
        <taxon>Bivalvia</taxon>
        <taxon>Autobranchia</taxon>
        <taxon>Heteroconchia</taxon>
        <taxon>Euheterodonta</taxon>
        <taxon>Imparidentia</taxon>
        <taxon>Neoheterodontei</taxon>
        <taxon>Myida</taxon>
        <taxon>Dreissenoidea</taxon>
        <taxon>Dreissenidae</taxon>
        <taxon>Dreissena</taxon>
    </lineage>
</organism>
<dbReference type="Proteomes" id="UP000828390">
    <property type="component" value="Unassembled WGS sequence"/>
</dbReference>
<reference evidence="2" key="1">
    <citation type="journal article" date="2019" name="bioRxiv">
        <title>The Genome of the Zebra Mussel, Dreissena polymorpha: A Resource for Invasive Species Research.</title>
        <authorList>
            <person name="McCartney M.A."/>
            <person name="Auch B."/>
            <person name="Kono T."/>
            <person name="Mallez S."/>
            <person name="Zhang Y."/>
            <person name="Obille A."/>
            <person name="Becker A."/>
            <person name="Abrahante J.E."/>
            <person name="Garbe J."/>
            <person name="Badalamenti J.P."/>
            <person name="Herman A."/>
            <person name="Mangelson H."/>
            <person name="Liachko I."/>
            <person name="Sullivan S."/>
            <person name="Sone E.D."/>
            <person name="Koren S."/>
            <person name="Silverstein K.A.T."/>
            <person name="Beckman K.B."/>
            <person name="Gohl D.M."/>
        </authorList>
    </citation>
    <scope>NUCLEOTIDE SEQUENCE</scope>
    <source>
        <strain evidence="2">Duluth1</strain>
        <tissue evidence="2">Whole animal</tissue>
    </source>
</reference>